<proteinExistence type="inferred from homology"/>
<evidence type="ECO:0000256" key="8">
    <source>
        <dbReference type="RuleBase" id="RU363108"/>
    </source>
</evidence>
<keyword evidence="6 8" id="KW-0675">Receptor</keyword>
<dbReference type="OrthoDB" id="8067175at2759"/>
<feature type="transmembrane region" description="Helical" evidence="8">
    <location>
        <begin position="27"/>
        <end position="46"/>
    </location>
</feature>
<feature type="transmembrane region" description="Helical" evidence="8">
    <location>
        <begin position="299"/>
        <end position="320"/>
    </location>
</feature>
<evidence type="ECO:0000313" key="10">
    <source>
        <dbReference type="Proteomes" id="UP000095300"/>
    </source>
</evidence>
<feature type="transmembrane region" description="Helical" evidence="8">
    <location>
        <begin position="264"/>
        <end position="287"/>
    </location>
</feature>
<keyword evidence="2 8" id="KW-1003">Cell membrane</keyword>
<accession>A0A905SG77</accession>
<dbReference type="GO" id="GO:0007165">
    <property type="term" value="P:signal transduction"/>
    <property type="evidence" value="ECO:0007669"/>
    <property type="project" value="UniProtKB-KW"/>
</dbReference>
<dbReference type="InterPro" id="IPR013604">
    <property type="entry name" value="7TM_chemorcpt"/>
</dbReference>
<dbReference type="GO" id="GO:0005886">
    <property type="term" value="C:plasma membrane"/>
    <property type="evidence" value="ECO:0007669"/>
    <property type="project" value="UniProtKB-SubCell"/>
</dbReference>
<organism evidence="9 10">
    <name type="scientific">Stomoxys calcitrans</name>
    <name type="common">Stable fly</name>
    <name type="synonym">Conops calcitrans</name>
    <dbReference type="NCBI Taxonomy" id="35570"/>
    <lineage>
        <taxon>Eukaryota</taxon>
        <taxon>Metazoa</taxon>
        <taxon>Ecdysozoa</taxon>
        <taxon>Arthropoda</taxon>
        <taxon>Hexapoda</taxon>
        <taxon>Insecta</taxon>
        <taxon>Pterygota</taxon>
        <taxon>Neoptera</taxon>
        <taxon>Endopterygota</taxon>
        <taxon>Diptera</taxon>
        <taxon>Brachycera</taxon>
        <taxon>Muscomorpha</taxon>
        <taxon>Muscoidea</taxon>
        <taxon>Muscidae</taxon>
        <taxon>Stomoxys</taxon>
    </lineage>
</organism>
<dbReference type="EnsemblMetazoa" id="SCAU013902-RB">
    <property type="protein sequence ID" value="SCAU013902-PB"/>
    <property type="gene ID" value="SCAU013902"/>
</dbReference>
<dbReference type="Proteomes" id="UP000095300">
    <property type="component" value="Unassembled WGS sequence"/>
</dbReference>
<evidence type="ECO:0000256" key="7">
    <source>
        <dbReference type="ARBA" id="ARBA00023224"/>
    </source>
</evidence>
<dbReference type="KEGG" id="scac:106083169"/>
<comment type="subcellular location">
    <subcellularLocation>
        <location evidence="1 8">Cell membrane</location>
        <topology evidence="1 8">Multi-pass membrane protein</topology>
    </subcellularLocation>
</comment>
<evidence type="ECO:0000256" key="1">
    <source>
        <dbReference type="ARBA" id="ARBA00004651"/>
    </source>
</evidence>
<name>A0A905SG77_STOCA</name>
<keyword evidence="10" id="KW-1185">Reference proteome</keyword>
<dbReference type="PANTHER" id="PTHR21143">
    <property type="entry name" value="INVERTEBRATE GUSTATORY RECEPTOR"/>
    <property type="match status" value="1"/>
</dbReference>
<evidence type="ECO:0000256" key="5">
    <source>
        <dbReference type="ARBA" id="ARBA00023136"/>
    </source>
</evidence>
<feature type="transmembrane region" description="Helical" evidence="8">
    <location>
        <begin position="190"/>
        <end position="217"/>
    </location>
</feature>
<dbReference type="GO" id="GO:0030424">
    <property type="term" value="C:axon"/>
    <property type="evidence" value="ECO:0007669"/>
    <property type="project" value="TreeGrafter"/>
</dbReference>
<evidence type="ECO:0000256" key="2">
    <source>
        <dbReference type="ARBA" id="ARBA00022475"/>
    </source>
</evidence>
<evidence type="ECO:0000256" key="3">
    <source>
        <dbReference type="ARBA" id="ARBA00022692"/>
    </source>
</evidence>
<comment type="function">
    <text evidence="8">Gustatory receptor which mediates acceptance or avoidance behavior, depending on its substrates.</text>
</comment>
<dbReference type="GO" id="GO:0030425">
    <property type="term" value="C:dendrite"/>
    <property type="evidence" value="ECO:0007669"/>
    <property type="project" value="TreeGrafter"/>
</dbReference>
<protein>
    <recommendedName>
        <fullName evidence="8">Gustatory receptor</fullName>
    </recommendedName>
</protein>
<dbReference type="Pfam" id="PF08395">
    <property type="entry name" value="7tm_7"/>
    <property type="match status" value="1"/>
</dbReference>
<dbReference type="GO" id="GO:0043025">
    <property type="term" value="C:neuronal cell body"/>
    <property type="evidence" value="ECO:0007669"/>
    <property type="project" value="TreeGrafter"/>
</dbReference>
<sequence length="401" mass="46692">MDVIVKKKKHLVMPQISSLTLDPKLKGIFYVAVFVTHLLGLLNFYFDYKSKKFVQKGYLMKIYCVVVHVAYCSLLPFAATSHHIDQMAFMQRRFYVVLNRVVTILRFPSILLTLWGIWRYNGRLFKVISGLERLRLDNFHTLSEAKRHEILKRNDLLIWLKLATALSLMAMLYVRIFLFADNPTFPLILLAVYFGFLESLTIFNINFFFCGICYVNCALRYVQAEIMESSTNNTIPRKIHHLSKVIEEICNLTRELIGIFQWQLLAIMLADMVALVSLFFNIIIWWYTSVEPFKLPLLLLTLQASFINIGEIFLTAYICSDAKKCWKSIRQLLFESATRNGASRDNVEEKDLELFSLKMCVYQDNTNICGFFDLDMRTAFNFLQATAINLILLVQFDLKTS</sequence>
<evidence type="ECO:0000313" key="9">
    <source>
        <dbReference type="EnsemblMetazoa" id="SCAU013902-PB"/>
    </source>
</evidence>
<keyword evidence="5 8" id="KW-0472">Membrane</keyword>
<dbReference type="PANTHER" id="PTHR21143:SF121">
    <property type="entry name" value="GUSTATORY AND ODORANT RECEPTOR 21A"/>
    <property type="match status" value="1"/>
</dbReference>
<evidence type="ECO:0000256" key="4">
    <source>
        <dbReference type="ARBA" id="ARBA00022989"/>
    </source>
</evidence>
<feature type="transmembrane region" description="Helical" evidence="8">
    <location>
        <begin position="58"/>
        <end position="77"/>
    </location>
</feature>
<reference evidence="9" key="1">
    <citation type="submission" date="2022-10" db="UniProtKB">
        <authorList>
            <consortium name="EnsemblMetazoa"/>
        </authorList>
    </citation>
    <scope>IDENTIFICATION</scope>
    <source>
        <strain evidence="9">USDA</strain>
    </source>
</reference>
<comment type="similarity">
    <text evidence="8">Belongs to the insect chemoreceptor superfamily. Gustatory receptor (GR) family.</text>
</comment>
<keyword evidence="4 8" id="KW-1133">Transmembrane helix</keyword>
<keyword evidence="3 8" id="KW-0812">Transmembrane</keyword>
<feature type="transmembrane region" description="Helical" evidence="8">
    <location>
        <begin position="156"/>
        <end position="178"/>
    </location>
</feature>
<evidence type="ECO:0000256" key="6">
    <source>
        <dbReference type="ARBA" id="ARBA00023170"/>
    </source>
</evidence>
<dbReference type="GO" id="GO:0050909">
    <property type="term" value="P:sensory perception of taste"/>
    <property type="evidence" value="ECO:0007669"/>
    <property type="project" value="InterPro"/>
</dbReference>
<feature type="transmembrane region" description="Helical" evidence="8">
    <location>
        <begin position="97"/>
        <end position="118"/>
    </location>
</feature>
<keyword evidence="7 8" id="KW-0807">Transducer</keyword>
<dbReference type="AlphaFoldDB" id="A0A905SG77"/>
<gene>
    <name evidence="9" type="primary">106083169</name>
</gene>